<evidence type="ECO:0000256" key="1">
    <source>
        <dbReference type="SAM" id="SignalP"/>
    </source>
</evidence>
<evidence type="ECO:0000313" key="2">
    <source>
        <dbReference type="EMBL" id="WIV55412.1"/>
    </source>
</evidence>
<proteinExistence type="predicted"/>
<name>A0ABY8XIJ3_9PSEU</name>
<sequence length="317" mass="32927">MRTTLKAAVATIGLAVAVTGLATAPAAQAASTYPVTTTVDGRTVKDPDVAVGAQRIANMYPAGTSVTLACQDTGPAYGGSSIWDLTTDGLWVPDAYVRTGSTAMVAPQCTTPHSYPAKADLNGRVHKGDAADAAGSVPDKYLTGASVPVVCQATASDEIWDFTSDNLWVPDAYVKTGTEGFVSGIPHCDTDGLKPGGSAFPADPRADSAIAFAKARLGHTDWNNQCELFVERAFGTSGRFATAMTHYQWQKNNGRIHTGSVAPAGTAVFFTSTTSAGHIMLALGGGVAISTGPSVYQTSTYAQRSDYLGWAYVPSSW</sequence>
<dbReference type="EMBL" id="CP127173">
    <property type="protein sequence ID" value="WIV55412.1"/>
    <property type="molecule type" value="Genomic_DNA"/>
</dbReference>
<dbReference type="Proteomes" id="UP001227101">
    <property type="component" value="Chromosome"/>
</dbReference>
<dbReference type="RefSeq" id="WP_285452334.1">
    <property type="nucleotide sequence ID" value="NZ_CP127173.1"/>
</dbReference>
<accession>A0ABY8XIJ3</accession>
<evidence type="ECO:0000313" key="3">
    <source>
        <dbReference type="Proteomes" id="UP001227101"/>
    </source>
</evidence>
<gene>
    <name evidence="2" type="ORF">QP939_42440</name>
</gene>
<organism evidence="2 3">
    <name type="scientific">Amycolatopsis nalaikhensis</name>
    <dbReference type="NCBI Taxonomy" id="715472"/>
    <lineage>
        <taxon>Bacteria</taxon>
        <taxon>Bacillati</taxon>
        <taxon>Actinomycetota</taxon>
        <taxon>Actinomycetes</taxon>
        <taxon>Pseudonocardiales</taxon>
        <taxon>Pseudonocardiaceae</taxon>
        <taxon>Amycolatopsis</taxon>
    </lineage>
</organism>
<keyword evidence="3" id="KW-1185">Reference proteome</keyword>
<keyword evidence="1" id="KW-0732">Signal</keyword>
<feature type="chain" id="PRO_5045229958" evidence="1">
    <location>
        <begin position="30"/>
        <end position="317"/>
    </location>
</feature>
<feature type="signal peptide" evidence="1">
    <location>
        <begin position="1"/>
        <end position="29"/>
    </location>
</feature>
<protein>
    <submittedName>
        <fullName evidence="2">Uncharacterized protein</fullName>
    </submittedName>
</protein>
<reference evidence="2 3" key="1">
    <citation type="submission" date="2023-06" db="EMBL/GenBank/DDBJ databases">
        <authorList>
            <person name="Oyuntsetseg B."/>
            <person name="Kim S.B."/>
        </authorList>
    </citation>
    <scope>NUCLEOTIDE SEQUENCE [LARGE SCALE GENOMIC DNA]</scope>
    <source>
        <strain evidence="2 3">2-2</strain>
    </source>
</reference>